<gene>
    <name evidence="3" type="primary">glmS_1</name>
    <name evidence="3" type="ORF">GHA_01514</name>
    <name evidence="4" type="ORF">TML_04335</name>
</gene>
<dbReference type="Pfam" id="PF01380">
    <property type="entry name" value="SIS"/>
    <property type="match status" value="1"/>
</dbReference>
<evidence type="ECO:0000256" key="1">
    <source>
        <dbReference type="ARBA" id="ARBA00022737"/>
    </source>
</evidence>
<reference evidence="3" key="1">
    <citation type="submission" date="2020-05" db="EMBL/GenBank/DDBJ databases">
        <authorList>
            <person name="Delgado-Blas J."/>
        </authorList>
    </citation>
    <scope>NUCLEOTIDE SEQUENCE</scope>
    <source>
        <strain evidence="3">BB1459</strain>
        <strain evidence="4">BB1480</strain>
    </source>
</reference>
<proteinExistence type="predicted"/>
<sequence length="354" mass="39703">MMSPTMLTYINEESATLVRILREYRQTLADISDFAHHRKIERITILATGSSLNAAYCARYFFEKFAINIDIKEPYTFTHYENLDPQADMVIAISQSGKSASTLDAMRKVQAQGIPVFALTSDRQSPVGLACDYPLDILTGIEKVGFVTRGFSATVLNLLLVALLLARQQQRLDEREMVDYLAQLERIAVEIPDAIARTEAFIHTHQTILQQGKRFVAIGYGALVGVAKEFETKFTETVRVPSAGFELEAYMHGPYLEANAEHVMFFFDDASDERSRALRGYMSPAVERAFRVTLAAQAQDDETLALGVDVDHFLSPLLLIVPVQLLAFYIASLKGIDLSVRIFDDFDRVLKSKI</sequence>
<name>A0A9N8CQL0_9ENTR</name>
<dbReference type="PROSITE" id="PS51464">
    <property type="entry name" value="SIS"/>
    <property type="match status" value="1"/>
</dbReference>
<evidence type="ECO:0000313" key="3">
    <source>
        <dbReference type="EMBL" id="CAB5534139.1"/>
    </source>
</evidence>
<evidence type="ECO:0000313" key="6">
    <source>
        <dbReference type="Proteomes" id="UP000837205"/>
    </source>
</evidence>
<dbReference type="EMBL" id="CAIIUA010000001">
    <property type="protein sequence ID" value="CAC9234224.1"/>
    <property type="molecule type" value="Genomic_DNA"/>
</dbReference>
<dbReference type="EMBL" id="CAHPQX010000005">
    <property type="protein sequence ID" value="CAB5534139.1"/>
    <property type="molecule type" value="Genomic_DNA"/>
</dbReference>
<keyword evidence="3" id="KW-0032">Aminotransferase</keyword>
<dbReference type="SUPFAM" id="SSF53697">
    <property type="entry name" value="SIS domain"/>
    <property type="match status" value="1"/>
</dbReference>
<accession>A0A9N8CQL0</accession>
<dbReference type="InterPro" id="IPR035466">
    <property type="entry name" value="GlmS/AgaS_SIS"/>
</dbReference>
<organism evidence="3 5">
    <name type="scientific">Citrobacter werkmanii</name>
    <dbReference type="NCBI Taxonomy" id="67827"/>
    <lineage>
        <taxon>Bacteria</taxon>
        <taxon>Pseudomonadati</taxon>
        <taxon>Pseudomonadota</taxon>
        <taxon>Gammaproteobacteria</taxon>
        <taxon>Enterobacterales</taxon>
        <taxon>Enterobacteriaceae</taxon>
        <taxon>Citrobacter</taxon>
        <taxon>Citrobacter freundii complex</taxon>
    </lineage>
</organism>
<keyword evidence="1" id="KW-0677">Repeat</keyword>
<dbReference type="GO" id="GO:0004360">
    <property type="term" value="F:glutamine-fructose-6-phosphate transaminase (isomerizing) activity"/>
    <property type="evidence" value="ECO:0007669"/>
    <property type="project" value="UniProtKB-EC"/>
</dbReference>
<dbReference type="InterPro" id="IPR035490">
    <property type="entry name" value="GlmS/FrlB_SIS"/>
</dbReference>
<keyword evidence="3" id="KW-0808">Transferase</keyword>
<dbReference type="AlphaFoldDB" id="A0A9N8CQL0"/>
<dbReference type="GO" id="GO:0006047">
    <property type="term" value="P:UDP-N-acetylglucosamine metabolic process"/>
    <property type="evidence" value="ECO:0007669"/>
    <property type="project" value="TreeGrafter"/>
</dbReference>
<protein>
    <submittedName>
        <fullName evidence="3">Glucosamine--fructose-6-phosphate aminotransferase [isomerizing]</fullName>
        <ecNumber evidence="3">2.6.1.16</ecNumber>
    </submittedName>
</protein>
<dbReference type="Gene3D" id="3.40.50.10490">
    <property type="entry name" value="Glucose-6-phosphate isomerase like protein, domain 1"/>
    <property type="match status" value="2"/>
</dbReference>
<dbReference type="GO" id="GO:0006002">
    <property type="term" value="P:fructose 6-phosphate metabolic process"/>
    <property type="evidence" value="ECO:0007669"/>
    <property type="project" value="TreeGrafter"/>
</dbReference>
<comment type="caution">
    <text evidence="3">The sequence shown here is derived from an EMBL/GenBank/DDBJ whole genome shotgun (WGS) entry which is preliminary data.</text>
</comment>
<dbReference type="InterPro" id="IPR001347">
    <property type="entry name" value="SIS_dom"/>
</dbReference>
<dbReference type="PANTHER" id="PTHR10937">
    <property type="entry name" value="GLUCOSAMINE--FRUCTOSE-6-PHOSPHATE AMINOTRANSFERASE, ISOMERIZING"/>
    <property type="match status" value="1"/>
</dbReference>
<evidence type="ECO:0000313" key="5">
    <source>
        <dbReference type="Proteomes" id="UP000834503"/>
    </source>
</evidence>
<evidence type="ECO:0000313" key="4">
    <source>
        <dbReference type="EMBL" id="CAC9234224.1"/>
    </source>
</evidence>
<dbReference type="GO" id="GO:0097367">
    <property type="term" value="F:carbohydrate derivative binding"/>
    <property type="evidence" value="ECO:0007669"/>
    <property type="project" value="InterPro"/>
</dbReference>
<dbReference type="CDD" id="cd05009">
    <property type="entry name" value="SIS_GlmS_GlmD_2"/>
    <property type="match status" value="1"/>
</dbReference>
<dbReference type="Proteomes" id="UP000834503">
    <property type="component" value="Unassembled WGS sequence"/>
</dbReference>
<dbReference type="InterPro" id="IPR046348">
    <property type="entry name" value="SIS_dom_sf"/>
</dbReference>
<dbReference type="EC" id="2.6.1.16" evidence="3"/>
<dbReference type="PANTHER" id="PTHR10937:SF17">
    <property type="entry name" value="GLUCOSAMINE-FRUCTOSE-6-PHOSPHATE AMINOTRANSFERASE"/>
    <property type="match status" value="1"/>
</dbReference>
<dbReference type="CDD" id="cd05008">
    <property type="entry name" value="SIS_GlmS_GlmD_1"/>
    <property type="match status" value="1"/>
</dbReference>
<dbReference type="Proteomes" id="UP000837205">
    <property type="component" value="Unassembled WGS sequence"/>
</dbReference>
<feature type="domain" description="SIS" evidence="2">
    <location>
        <begin position="30"/>
        <end position="171"/>
    </location>
</feature>
<keyword evidence="6" id="KW-1185">Reference proteome</keyword>
<dbReference type="GO" id="GO:0006487">
    <property type="term" value="P:protein N-linked glycosylation"/>
    <property type="evidence" value="ECO:0007669"/>
    <property type="project" value="TreeGrafter"/>
</dbReference>
<evidence type="ECO:0000259" key="2">
    <source>
        <dbReference type="PROSITE" id="PS51464"/>
    </source>
</evidence>